<evidence type="ECO:0000313" key="1">
    <source>
        <dbReference type="EMBL" id="PKZ19250.1"/>
    </source>
</evidence>
<dbReference type="EMBL" id="PKHC01000001">
    <property type="protein sequence ID" value="PKZ19250.1"/>
    <property type="molecule type" value="Genomic_DNA"/>
</dbReference>
<sequence length="142" mass="16585">MKDTSENQSICHYTLLADNKPICETKMKRIDSIDDVSKMKSDDIICPMCQMELDTLKSSGRFHNLSIEETSLVIFFSRMAYKENKCIGDNQAWNQIRNGEQPLSSFFELAEILNKENPLSVLKEYDFFRESYIKKYSDSKKQ</sequence>
<gene>
    <name evidence="1" type="ORF">CYJ59_02050</name>
</gene>
<comment type="caution">
    <text evidence="1">The sequence shown here is derived from an EMBL/GenBank/DDBJ whole genome shotgun (WGS) entry which is preliminary data.</text>
</comment>
<accession>A0ABX4SFS1</accession>
<dbReference type="Proteomes" id="UP000235111">
    <property type="component" value="Unassembled WGS sequence"/>
</dbReference>
<dbReference type="RefSeq" id="WP_101885923.1">
    <property type="nucleotide sequence ID" value="NZ_PKHB01000001.1"/>
</dbReference>
<organism evidence="1 2">
    <name type="scientific">Gardnerella leopoldii</name>
    <dbReference type="NCBI Taxonomy" id="2792978"/>
    <lineage>
        <taxon>Bacteria</taxon>
        <taxon>Bacillati</taxon>
        <taxon>Actinomycetota</taxon>
        <taxon>Actinomycetes</taxon>
        <taxon>Bifidobacteriales</taxon>
        <taxon>Bifidobacteriaceae</taxon>
        <taxon>Gardnerella</taxon>
    </lineage>
</organism>
<keyword evidence="2" id="KW-1185">Reference proteome</keyword>
<reference evidence="1 2" key="1">
    <citation type="submission" date="2017-12" db="EMBL/GenBank/DDBJ databases">
        <title>Phylogenetic diversity of female urinary microbiome.</title>
        <authorList>
            <person name="Thomas-White K."/>
            <person name="Wolfe A.J."/>
        </authorList>
    </citation>
    <scope>NUCLEOTIDE SEQUENCE [LARGE SCALE GENOMIC DNA]</scope>
    <source>
        <strain evidence="1 2">UMB0912</strain>
    </source>
</reference>
<protein>
    <submittedName>
        <fullName evidence="1">Uncharacterized protein</fullName>
    </submittedName>
</protein>
<proteinExistence type="predicted"/>
<evidence type="ECO:0000313" key="2">
    <source>
        <dbReference type="Proteomes" id="UP000235111"/>
    </source>
</evidence>
<name>A0ABX4SFS1_9BIFI</name>